<dbReference type="AlphaFoldDB" id="A0A4Q9I1R9"/>
<organism evidence="2 3">
    <name type="scientific">Streptomyces kasugaensis</name>
    <dbReference type="NCBI Taxonomy" id="1946"/>
    <lineage>
        <taxon>Bacteria</taxon>
        <taxon>Bacillati</taxon>
        <taxon>Actinomycetota</taxon>
        <taxon>Actinomycetes</taxon>
        <taxon>Kitasatosporales</taxon>
        <taxon>Streptomycetaceae</taxon>
        <taxon>Streptomyces</taxon>
    </lineage>
</organism>
<dbReference type="EMBL" id="SIXH01000033">
    <property type="protein sequence ID" value="TBO60580.1"/>
    <property type="molecule type" value="Genomic_DNA"/>
</dbReference>
<dbReference type="Pfam" id="PF04149">
    <property type="entry name" value="DUF397"/>
    <property type="match status" value="1"/>
</dbReference>
<accession>A0A4Q9I1R9</accession>
<reference evidence="2 3" key="1">
    <citation type="submission" date="2019-02" db="EMBL/GenBank/DDBJ databases">
        <title>Draft Genome Sequence of Streptomyces sp. AM-2504, identified by 16S rRNA comparative analysis as a Streptomyces Kasugaensis strain.</title>
        <authorList>
            <person name="Napolioni V."/>
            <person name="Giuliodori A.M."/>
            <person name="Spurio R."/>
            <person name="Fabbretti A."/>
        </authorList>
    </citation>
    <scope>NUCLEOTIDE SEQUENCE [LARGE SCALE GENOMIC DNA]</scope>
    <source>
        <strain evidence="2 3">AM-2504</strain>
    </source>
</reference>
<sequence>MSTSELAWFKSSYSGSQGDSCVEVAKGTQAIHVRDSKDQRSPELALSPTA</sequence>
<comment type="caution">
    <text evidence="2">The sequence shown here is derived from an EMBL/GenBank/DDBJ whole genome shotgun (WGS) entry which is preliminary data.</text>
</comment>
<gene>
    <name evidence="2" type="ORF">EYS09_05905</name>
</gene>
<dbReference type="InterPro" id="IPR007278">
    <property type="entry name" value="DUF397"/>
</dbReference>
<name>A0A4Q9I1R9_STRKA</name>
<dbReference type="Proteomes" id="UP000292452">
    <property type="component" value="Unassembled WGS sequence"/>
</dbReference>
<evidence type="ECO:0000313" key="2">
    <source>
        <dbReference type="EMBL" id="TBO60580.1"/>
    </source>
</evidence>
<keyword evidence="3" id="KW-1185">Reference proteome</keyword>
<protein>
    <submittedName>
        <fullName evidence="2">DUF397 domain-containing protein</fullName>
    </submittedName>
</protein>
<evidence type="ECO:0000313" key="3">
    <source>
        <dbReference type="Proteomes" id="UP000292452"/>
    </source>
</evidence>
<proteinExistence type="predicted"/>
<evidence type="ECO:0000259" key="1">
    <source>
        <dbReference type="Pfam" id="PF04149"/>
    </source>
</evidence>
<feature type="domain" description="DUF397" evidence="1">
    <location>
        <begin position="6"/>
        <end position="50"/>
    </location>
</feature>